<dbReference type="EMBL" id="CP098736">
    <property type="protein sequence ID" value="USE80632.1"/>
    <property type="molecule type" value="Genomic_DNA"/>
</dbReference>
<comment type="catalytic activity">
    <reaction evidence="1">
        <text>2-hydroxychromene-2-carboxylate = (3E)-4-(2-hydroxyphenyl)-2-oxobut-3-enoate</text>
        <dbReference type="Rhea" id="RHEA:27401"/>
        <dbReference type="ChEBI" id="CHEBI:59350"/>
        <dbReference type="ChEBI" id="CHEBI:59353"/>
        <dbReference type="EC" id="5.99.1.4"/>
    </reaction>
</comment>
<dbReference type="GO" id="GO:0004364">
    <property type="term" value="F:glutathione transferase activity"/>
    <property type="evidence" value="ECO:0007669"/>
    <property type="project" value="TreeGrafter"/>
</dbReference>
<dbReference type="InterPro" id="IPR051924">
    <property type="entry name" value="GST_Kappa/NadH"/>
</dbReference>
<keyword evidence="1 4" id="KW-0413">Isomerase</keyword>
<dbReference type="EMBL" id="JABEMD010000013">
    <property type="protein sequence ID" value="NNH11242.1"/>
    <property type="molecule type" value="Genomic_DNA"/>
</dbReference>
<keyword evidence="7" id="KW-1185">Reference proteome</keyword>
<evidence type="ECO:0000256" key="2">
    <source>
        <dbReference type="PIRSR" id="PIRSR006386-1"/>
    </source>
</evidence>
<dbReference type="GO" id="GO:0018845">
    <property type="term" value="F:2-hydroxychromene-2-carboxylate isomerase activity"/>
    <property type="evidence" value="ECO:0007669"/>
    <property type="project" value="UniProtKB-UniRule"/>
</dbReference>
<evidence type="ECO:0000313" key="4">
    <source>
        <dbReference type="EMBL" id="NNH11242.1"/>
    </source>
</evidence>
<dbReference type="Proteomes" id="UP000542973">
    <property type="component" value="Unassembled WGS sequence"/>
</dbReference>
<sequence>MSKQIDYYFSPQSPYVYLGHARFTEIAARHGAQVNLKPCDLGKVFATSGGLPLAQRPPQRQAYRLIELARWRDYLGVPLNLEPKYFPVSGDAASRLIIAARLAHGTARAMALLGAIGHALWAQERNIADAATLAELADRLDFDGAALLKASEGQGVQEEYARHTQDAISAGVFGAPWYVYDGQPYWGQDRLDFLDRALAAA</sequence>
<feature type="domain" description="DSBA-like thioredoxin" evidence="3">
    <location>
        <begin position="4"/>
        <end position="199"/>
    </location>
</feature>
<dbReference type="EC" id="5.99.1.4" evidence="1"/>
<reference evidence="4 6" key="1">
    <citation type="submission" date="2020-05" db="EMBL/GenBank/DDBJ databases">
        <title>MicrobeNet Type strains.</title>
        <authorList>
            <person name="Nicholson A.C."/>
        </authorList>
    </citation>
    <scope>NUCLEOTIDE SEQUENCE [LARGE SCALE GENOMIC DNA]</scope>
    <source>
        <strain evidence="4 6">ATCC 700815</strain>
    </source>
</reference>
<proteinExistence type="inferred from homology"/>
<reference evidence="5" key="2">
    <citation type="submission" date="2022-06" db="EMBL/GenBank/DDBJ databases">
        <title>Complete genome sequence and characterization of Cupriavidus gilardii QJ1 isolated from contaminating cells.</title>
        <authorList>
            <person name="Qi J."/>
        </authorList>
    </citation>
    <scope>NUCLEOTIDE SEQUENCE</scope>
    <source>
        <strain evidence="5">QJ1</strain>
    </source>
</reference>
<evidence type="ECO:0000313" key="5">
    <source>
        <dbReference type="EMBL" id="USE80632.1"/>
    </source>
</evidence>
<dbReference type="Pfam" id="PF01323">
    <property type="entry name" value="DSBA"/>
    <property type="match status" value="1"/>
</dbReference>
<dbReference type="SUPFAM" id="SSF52833">
    <property type="entry name" value="Thioredoxin-like"/>
    <property type="match status" value="1"/>
</dbReference>
<dbReference type="Gene3D" id="3.40.30.10">
    <property type="entry name" value="Glutaredoxin"/>
    <property type="match status" value="1"/>
</dbReference>
<gene>
    <name evidence="4" type="ORF">HLB16_10155</name>
    <name evidence="5" type="ORF">NDR89_12800</name>
</gene>
<dbReference type="GO" id="GO:0004602">
    <property type="term" value="F:glutathione peroxidase activity"/>
    <property type="evidence" value="ECO:0007669"/>
    <property type="project" value="TreeGrafter"/>
</dbReference>
<dbReference type="AlphaFoldDB" id="A0A6N1BTN5"/>
<dbReference type="InterPro" id="IPR044087">
    <property type="entry name" value="NahD-like"/>
</dbReference>
<feature type="active site" description="Nucleophile" evidence="2">
    <location>
        <position position="13"/>
    </location>
</feature>
<dbReference type="InterPro" id="IPR036249">
    <property type="entry name" value="Thioredoxin-like_sf"/>
</dbReference>
<dbReference type="PIRSF" id="PIRSF006386">
    <property type="entry name" value="HCCAis_GSTk"/>
    <property type="match status" value="1"/>
</dbReference>
<comment type="similarity">
    <text evidence="1">Belongs to the GST superfamily. NadH family.</text>
</comment>
<dbReference type="GO" id="GO:0006749">
    <property type="term" value="P:glutathione metabolic process"/>
    <property type="evidence" value="ECO:0007669"/>
    <property type="project" value="TreeGrafter"/>
</dbReference>
<evidence type="ECO:0000259" key="3">
    <source>
        <dbReference type="Pfam" id="PF01323"/>
    </source>
</evidence>
<dbReference type="InterPro" id="IPR001853">
    <property type="entry name" value="DSBA-like_thioredoxin_dom"/>
</dbReference>
<name>A0A6N1BTN5_9BURK</name>
<dbReference type="InterPro" id="IPR014440">
    <property type="entry name" value="HCCAis_GSTk"/>
</dbReference>
<accession>A0A6N1BTN5</accession>
<dbReference type="RefSeq" id="WP_053822502.1">
    <property type="nucleotide sequence ID" value="NZ_BAAAEB010000026.1"/>
</dbReference>
<dbReference type="PANTHER" id="PTHR42943:SF13">
    <property type="entry name" value="GLUTATHIONE S-TRANSFERASE KAPPA-RELATED"/>
    <property type="match status" value="1"/>
</dbReference>
<dbReference type="GeneID" id="70691135"/>
<dbReference type="Proteomes" id="UP001056648">
    <property type="component" value="Chromosome 2"/>
</dbReference>
<dbReference type="GO" id="GO:1901170">
    <property type="term" value="P:naphthalene catabolic process"/>
    <property type="evidence" value="ECO:0007669"/>
    <property type="project" value="InterPro"/>
</dbReference>
<evidence type="ECO:0000256" key="1">
    <source>
        <dbReference type="PIRNR" id="PIRNR006386"/>
    </source>
</evidence>
<evidence type="ECO:0000313" key="6">
    <source>
        <dbReference type="Proteomes" id="UP000542973"/>
    </source>
</evidence>
<organism evidence="4 6">
    <name type="scientific">Cupriavidus gilardii</name>
    <dbReference type="NCBI Taxonomy" id="82541"/>
    <lineage>
        <taxon>Bacteria</taxon>
        <taxon>Pseudomonadati</taxon>
        <taxon>Pseudomonadota</taxon>
        <taxon>Betaproteobacteria</taxon>
        <taxon>Burkholderiales</taxon>
        <taxon>Burkholderiaceae</taxon>
        <taxon>Cupriavidus</taxon>
    </lineage>
</organism>
<protein>
    <recommendedName>
        <fullName evidence="1">2-hydroxychromene-2-carboxylate isomerase</fullName>
        <ecNumber evidence="1">5.99.1.4</ecNumber>
    </recommendedName>
</protein>
<dbReference type="PANTHER" id="PTHR42943">
    <property type="entry name" value="GLUTATHIONE S-TRANSFERASE KAPPA"/>
    <property type="match status" value="1"/>
</dbReference>
<dbReference type="CDD" id="cd03022">
    <property type="entry name" value="DsbA_HCCA_Iso"/>
    <property type="match status" value="1"/>
</dbReference>
<evidence type="ECO:0000313" key="7">
    <source>
        <dbReference type="Proteomes" id="UP001056648"/>
    </source>
</evidence>